<keyword evidence="3 6" id="KW-0812">Transmembrane</keyword>
<dbReference type="EMBL" id="FOUY01000008">
    <property type="protein sequence ID" value="SFN13098.1"/>
    <property type="molecule type" value="Genomic_DNA"/>
</dbReference>
<dbReference type="PROSITE" id="PS50928">
    <property type="entry name" value="ABC_TM1"/>
    <property type="match status" value="1"/>
</dbReference>
<dbReference type="AlphaFoldDB" id="A0A1I4WHF6"/>
<evidence type="ECO:0000256" key="1">
    <source>
        <dbReference type="ARBA" id="ARBA00004141"/>
    </source>
</evidence>
<dbReference type="Gene3D" id="1.10.3720.10">
    <property type="entry name" value="MetI-like"/>
    <property type="match status" value="1"/>
</dbReference>
<proteinExistence type="inferred from homology"/>
<feature type="transmembrane region" description="Helical" evidence="6">
    <location>
        <begin position="20"/>
        <end position="39"/>
    </location>
</feature>
<evidence type="ECO:0000256" key="6">
    <source>
        <dbReference type="RuleBase" id="RU363032"/>
    </source>
</evidence>
<name>A0A1I4WHF6_PSUAM</name>
<feature type="transmembrane region" description="Helical" evidence="6">
    <location>
        <begin position="149"/>
        <end position="168"/>
    </location>
</feature>
<feature type="domain" description="ABC transmembrane type-1" evidence="7">
    <location>
        <begin position="15"/>
        <end position="197"/>
    </location>
</feature>
<dbReference type="PANTHER" id="PTHR30177">
    <property type="entry name" value="GLYCINE BETAINE/L-PROLINE TRANSPORT SYSTEM PERMEASE PROTEIN PROW"/>
    <property type="match status" value="1"/>
</dbReference>
<dbReference type="PANTHER" id="PTHR30177:SF4">
    <property type="entry name" value="OSMOPROTECTANT IMPORT PERMEASE PROTEIN OSMW"/>
    <property type="match status" value="1"/>
</dbReference>
<feature type="transmembrane region" description="Helical" evidence="6">
    <location>
        <begin position="180"/>
        <end position="200"/>
    </location>
</feature>
<dbReference type="Pfam" id="PF00528">
    <property type="entry name" value="BPD_transp_1"/>
    <property type="match status" value="1"/>
</dbReference>
<evidence type="ECO:0000256" key="4">
    <source>
        <dbReference type="ARBA" id="ARBA00022989"/>
    </source>
</evidence>
<dbReference type="GO" id="GO:0005886">
    <property type="term" value="C:plasma membrane"/>
    <property type="evidence" value="ECO:0007669"/>
    <property type="project" value="UniProtKB-SubCell"/>
</dbReference>
<feature type="transmembrane region" description="Helical" evidence="6">
    <location>
        <begin position="81"/>
        <end position="100"/>
    </location>
</feature>
<feature type="transmembrane region" description="Helical" evidence="6">
    <location>
        <begin position="51"/>
        <end position="69"/>
    </location>
</feature>
<protein>
    <submittedName>
        <fullName evidence="8">Osmoprotectant transport system permease protein</fullName>
    </submittedName>
</protein>
<dbReference type="InterPro" id="IPR035906">
    <property type="entry name" value="MetI-like_sf"/>
</dbReference>
<dbReference type="GO" id="GO:0031460">
    <property type="term" value="P:glycine betaine transport"/>
    <property type="evidence" value="ECO:0007669"/>
    <property type="project" value="TreeGrafter"/>
</dbReference>
<evidence type="ECO:0000313" key="9">
    <source>
        <dbReference type="Proteomes" id="UP000199614"/>
    </source>
</evidence>
<comment type="subcellular location">
    <subcellularLocation>
        <location evidence="6">Cell membrane</location>
        <topology evidence="6">Multi-pass membrane protein</topology>
    </subcellularLocation>
    <subcellularLocation>
        <location evidence="1">Membrane</location>
        <topology evidence="1">Multi-pass membrane protein</topology>
    </subcellularLocation>
</comment>
<keyword evidence="2 6" id="KW-0813">Transport</keyword>
<evidence type="ECO:0000256" key="2">
    <source>
        <dbReference type="ARBA" id="ARBA00022448"/>
    </source>
</evidence>
<gene>
    <name evidence="8" type="ORF">SAMN05216207_1008139</name>
</gene>
<comment type="similarity">
    <text evidence="6">Belongs to the binding-protein-dependent transport system permease family.</text>
</comment>
<sequence>MDWVLRNSGLVLELTREHLVLSLLPVLLGLVLAIPLGWLANRRSWGRTLTLNAAGFLYTLPSLALFVFLPPIIGTRILDPLNVIVALTVYVLALLVRTVADGLSAVPERIVDSATAMGFRPVRRFLAVELPIAVPVIVAGLRVAAVSSISLVTVGSVIGFGGLGKMFTEGFQREIPQQTVAGIVLVLLLALVVDALLVLAGRLLTPWERAQQPTAGRARPGARR</sequence>
<evidence type="ECO:0000256" key="3">
    <source>
        <dbReference type="ARBA" id="ARBA00022692"/>
    </source>
</evidence>
<dbReference type="CDD" id="cd06261">
    <property type="entry name" value="TM_PBP2"/>
    <property type="match status" value="1"/>
</dbReference>
<keyword evidence="4 6" id="KW-1133">Transmembrane helix</keyword>
<reference evidence="8 9" key="1">
    <citation type="submission" date="2016-10" db="EMBL/GenBank/DDBJ databases">
        <authorList>
            <person name="de Groot N.N."/>
        </authorList>
    </citation>
    <scope>NUCLEOTIDE SEQUENCE [LARGE SCALE GENOMIC DNA]</scope>
    <source>
        <strain evidence="8 9">CGMCC 4.1877</strain>
    </source>
</reference>
<evidence type="ECO:0000256" key="5">
    <source>
        <dbReference type="ARBA" id="ARBA00023136"/>
    </source>
</evidence>
<accession>A0A1I4WHF6</accession>
<dbReference type="RefSeq" id="WP_093340820.1">
    <property type="nucleotide sequence ID" value="NZ_FOUY01000008.1"/>
</dbReference>
<dbReference type="OrthoDB" id="3233284at2"/>
<evidence type="ECO:0000259" key="7">
    <source>
        <dbReference type="PROSITE" id="PS50928"/>
    </source>
</evidence>
<evidence type="ECO:0000313" key="8">
    <source>
        <dbReference type="EMBL" id="SFN13098.1"/>
    </source>
</evidence>
<dbReference type="SUPFAM" id="SSF161098">
    <property type="entry name" value="MetI-like"/>
    <property type="match status" value="1"/>
</dbReference>
<dbReference type="InterPro" id="IPR051204">
    <property type="entry name" value="ABC_transp_perm/SBD"/>
</dbReference>
<keyword evidence="9" id="KW-1185">Reference proteome</keyword>
<dbReference type="Proteomes" id="UP000199614">
    <property type="component" value="Unassembled WGS sequence"/>
</dbReference>
<dbReference type="STRING" id="260086.SAMN05216207_1008139"/>
<organism evidence="8 9">
    <name type="scientific">Pseudonocardia ammonioxydans</name>
    <dbReference type="NCBI Taxonomy" id="260086"/>
    <lineage>
        <taxon>Bacteria</taxon>
        <taxon>Bacillati</taxon>
        <taxon>Actinomycetota</taxon>
        <taxon>Actinomycetes</taxon>
        <taxon>Pseudonocardiales</taxon>
        <taxon>Pseudonocardiaceae</taxon>
        <taxon>Pseudonocardia</taxon>
    </lineage>
</organism>
<keyword evidence="5 6" id="KW-0472">Membrane</keyword>
<dbReference type="GO" id="GO:0055085">
    <property type="term" value="P:transmembrane transport"/>
    <property type="evidence" value="ECO:0007669"/>
    <property type="project" value="InterPro"/>
</dbReference>
<dbReference type="InterPro" id="IPR000515">
    <property type="entry name" value="MetI-like"/>
</dbReference>